<dbReference type="SUPFAM" id="SSF160909">
    <property type="entry name" value="ATP12-like"/>
    <property type="match status" value="1"/>
</dbReference>
<evidence type="ECO:0000313" key="4">
    <source>
        <dbReference type="EMBL" id="MFC3677549.1"/>
    </source>
</evidence>
<evidence type="ECO:0000256" key="3">
    <source>
        <dbReference type="ARBA" id="ARBA00023186"/>
    </source>
</evidence>
<dbReference type="PANTHER" id="PTHR21013">
    <property type="entry name" value="ATP SYNTHASE MITOCHONDRIAL F1 COMPLEX ASSEMBLY FACTOR 2/ATP12 PROTEIN, MITOCHONDRIAL PRECURSOR"/>
    <property type="match status" value="1"/>
</dbReference>
<organism evidence="4 5">
    <name type="scientific">Ferrovibrio xuzhouensis</name>
    <dbReference type="NCBI Taxonomy" id="1576914"/>
    <lineage>
        <taxon>Bacteria</taxon>
        <taxon>Pseudomonadati</taxon>
        <taxon>Pseudomonadota</taxon>
        <taxon>Alphaproteobacteria</taxon>
        <taxon>Rhodospirillales</taxon>
        <taxon>Rhodospirillaceae</taxon>
        <taxon>Ferrovibrio</taxon>
    </lineage>
</organism>
<dbReference type="InterPro" id="IPR042272">
    <property type="entry name" value="ATP12_ATP_synth-F1-assembly_N"/>
</dbReference>
<dbReference type="InterPro" id="IPR011419">
    <property type="entry name" value="ATP12_ATP_synth-F1-assembly"/>
</dbReference>
<dbReference type="Gene3D" id="1.10.3580.10">
    <property type="entry name" value="ATP12 ATPase"/>
    <property type="match status" value="1"/>
</dbReference>
<name>A0ABV7VJA2_9PROT</name>
<keyword evidence="3" id="KW-0143">Chaperone</keyword>
<keyword evidence="2" id="KW-0809">Transit peptide</keyword>
<keyword evidence="5" id="KW-1185">Reference proteome</keyword>
<evidence type="ECO:0000313" key="5">
    <source>
        <dbReference type="Proteomes" id="UP001595711"/>
    </source>
</evidence>
<evidence type="ECO:0000256" key="2">
    <source>
        <dbReference type="ARBA" id="ARBA00022946"/>
    </source>
</evidence>
<dbReference type="InterPro" id="IPR023335">
    <property type="entry name" value="ATP12_ortho_dom_sf"/>
</dbReference>
<accession>A0ABV7VJA2</accession>
<reference evidence="5" key="1">
    <citation type="journal article" date="2019" name="Int. J. Syst. Evol. Microbiol.">
        <title>The Global Catalogue of Microorganisms (GCM) 10K type strain sequencing project: providing services to taxonomists for standard genome sequencing and annotation.</title>
        <authorList>
            <consortium name="The Broad Institute Genomics Platform"/>
            <consortium name="The Broad Institute Genome Sequencing Center for Infectious Disease"/>
            <person name="Wu L."/>
            <person name="Ma J."/>
        </authorList>
    </citation>
    <scope>NUCLEOTIDE SEQUENCE [LARGE SCALE GENOMIC DNA]</scope>
    <source>
        <strain evidence="5">KCTC 42182</strain>
    </source>
</reference>
<comment type="caution">
    <text evidence="4">The sequence shown here is derived from an EMBL/GenBank/DDBJ whole genome shotgun (WGS) entry which is preliminary data.</text>
</comment>
<proteinExistence type="inferred from homology"/>
<dbReference type="RefSeq" id="WP_379729102.1">
    <property type="nucleotide sequence ID" value="NZ_JBHRYJ010000004.1"/>
</dbReference>
<dbReference type="PANTHER" id="PTHR21013:SF10">
    <property type="entry name" value="ATP SYNTHASE MITOCHONDRIAL F1 COMPLEX ASSEMBLY FACTOR 2"/>
    <property type="match status" value="1"/>
</dbReference>
<dbReference type="Proteomes" id="UP001595711">
    <property type="component" value="Unassembled WGS sequence"/>
</dbReference>
<gene>
    <name evidence="4" type="ORF">ACFOOQ_18485</name>
</gene>
<dbReference type="EMBL" id="JBHRYJ010000004">
    <property type="protein sequence ID" value="MFC3677549.1"/>
    <property type="molecule type" value="Genomic_DNA"/>
</dbReference>
<dbReference type="Pfam" id="PF07542">
    <property type="entry name" value="ATP12"/>
    <property type="match status" value="1"/>
</dbReference>
<comment type="similarity">
    <text evidence="1">Belongs to the ATP12 family.</text>
</comment>
<protein>
    <submittedName>
        <fullName evidence="4">ATP12 family chaperone protein</fullName>
    </submittedName>
</protein>
<dbReference type="Gene3D" id="3.30.2180.10">
    <property type="entry name" value="ATP12-like"/>
    <property type="match status" value="1"/>
</dbReference>
<sequence length="231" mass="25262">MKRFYKTAAAEPREAGAVVLLDGRLLRTPAKTEMLLPTLPLAQAIAAEWDAQTTEIAPLRMPLTRLAATAIDRVAADPSVTTADIVRYGGTDLLSYRVEAPPELVASQDGLWSPLLDWFRARYDIQLQVTSGIIAVPQAAELPARLEKLCAGLDAMRLTALHAVTTITGSAVLGFALLEGRLDAATAHEAGQLHELFQAQQWGEDEEARMRRIALREELDAVEQFLTLLRP</sequence>
<evidence type="ECO:0000256" key="1">
    <source>
        <dbReference type="ARBA" id="ARBA00008231"/>
    </source>
</evidence>